<organism evidence="1 2">
    <name type="scientific">Ancylostoma caninum</name>
    <name type="common">Dog hookworm</name>
    <dbReference type="NCBI Taxonomy" id="29170"/>
    <lineage>
        <taxon>Eukaryota</taxon>
        <taxon>Metazoa</taxon>
        <taxon>Ecdysozoa</taxon>
        <taxon>Nematoda</taxon>
        <taxon>Chromadorea</taxon>
        <taxon>Rhabditida</taxon>
        <taxon>Rhabditina</taxon>
        <taxon>Rhabditomorpha</taxon>
        <taxon>Strongyloidea</taxon>
        <taxon>Ancylostomatidae</taxon>
        <taxon>Ancylostomatinae</taxon>
        <taxon>Ancylostoma</taxon>
    </lineage>
</organism>
<gene>
    <name evidence="1" type="ORF">ANCCAN_13117</name>
</gene>
<dbReference type="Proteomes" id="UP000252519">
    <property type="component" value="Unassembled WGS sequence"/>
</dbReference>
<evidence type="ECO:0000313" key="2">
    <source>
        <dbReference type="Proteomes" id="UP000252519"/>
    </source>
</evidence>
<dbReference type="STRING" id="29170.A0A368GDT6"/>
<comment type="caution">
    <text evidence="1">The sequence shown here is derived from an EMBL/GenBank/DDBJ whole genome shotgun (WGS) entry which is preliminary data.</text>
</comment>
<name>A0A368GDT6_ANCCA</name>
<reference evidence="1 2" key="1">
    <citation type="submission" date="2014-10" db="EMBL/GenBank/DDBJ databases">
        <title>Draft genome of the hookworm Ancylostoma caninum.</title>
        <authorList>
            <person name="Mitreva M."/>
        </authorList>
    </citation>
    <scope>NUCLEOTIDE SEQUENCE [LARGE SCALE GENOMIC DNA]</scope>
    <source>
        <strain evidence="1 2">Baltimore</strain>
    </source>
</reference>
<dbReference type="EMBL" id="JOJR01000257">
    <property type="protein sequence ID" value="RCN40947.1"/>
    <property type="molecule type" value="Genomic_DNA"/>
</dbReference>
<proteinExistence type="predicted"/>
<keyword evidence="2" id="KW-1185">Reference proteome</keyword>
<dbReference type="AlphaFoldDB" id="A0A368GDT6"/>
<dbReference type="OrthoDB" id="193905at2759"/>
<sequence length="128" mass="14693">MLIFIFSIESLRTTVSKCRQNSALPICNSQLIAQILNYLLPRPSYSKNNYVAIVLKIPASDRLPGSLQFYNDLLELFQKHFTRDIHVRGAFFNVKNDEFLRALVKDTYIAFISGMCPSHHVLILLFAD</sequence>
<accession>A0A368GDT6</accession>
<protein>
    <submittedName>
        <fullName evidence="1">Uncharacterized protein</fullName>
    </submittedName>
</protein>
<evidence type="ECO:0000313" key="1">
    <source>
        <dbReference type="EMBL" id="RCN40947.1"/>
    </source>
</evidence>